<gene>
    <name evidence="1" type="ORF">AMELA_G00283490</name>
</gene>
<accession>A0A7J5ZMV6</accession>
<dbReference type="Proteomes" id="UP000593565">
    <property type="component" value="Unassembled WGS sequence"/>
</dbReference>
<protein>
    <submittedName>
        <fullName evidence="1">Uncharacterized protein</fullName>
    </submittedName>
</protein>
<evidence type="ECO:0000313" key="2">
    <source>
        <dbReference type="Proteomes" id="UP000593565"/>
    </source>
</evidence>
<proteinExistence type="predicted"/>
<name>A0A7J5ZMV6_AMEME</name>
<evidence type="ECO:0000313" key="1">
    <source>
        <dbReference type="EMBL" id="KAF4071221.1"/>
    </source>
</evidence>
<keyword evidence="2" id="KW-1185">Reference proteome</keyword>
<sequence>MKRSCSFSSVLDVCISAGIPFRGRDPTGLSSHTAFQLKIEGLTIRAYNGISRDSTMLLHKTSTHSG</sequence>
<organism evidence="1 2">
    <name type="scientific">Ameiurus melas</name>
    <name type="common">Black bullhead</name>
    <name type="synonym">Silurus melas</name>
    <dbReference type="NCBI Taxonomy" id="219545"/>
    <lineage>
        <taxon>Eukaryota</taxon>
        <taxon>Metazoa</taxon>
        <taxon>Chordata</taxon>
        <taxon>Craniata</taxon>
        <taxon>Vertebrata</taxon>
        <taxon>Euteleostomi</taxon>
        <taxon>Actinopterygii</taxon>
        <taxon>Neopterygii</taxon>
        <taxon>Teleostei</taxon>
        <taxon>Ostariophysi</taxon>
        <taxon>Siluriformes</taxon>
        <taxon>Ictaluridae</taxon>
        <taxon>Ameiurus</taxon>
    </lineage>
</organism>
<dbReference type="EMBL" id="JAAGNN010000028">
    <property type="protein sequence ID" value="KAF4071221.1"/>
    <property type="molecule type" value="Genomic_DNA"/>
</dbReference>
<comment type="caution">
    <text evidence="1">The sequence shown here is derived from an EMBL/GenBank/DDBJ whole genome shotgun (WGS) entry which is preliminary data.</text>
</comment>
<reference evidence="1 2" key="1">
    <citation type="submission" date="2020-02" db="EMBL/GenBank/DDBJ databases">
        <title>A chromosome-scale genome assembly of the black bullhead catfish (Ameiurus melas).</title>
        <authorList>
            <person name="Wen M."/>
            <person name="Zham M."/>
            <person name="Cabau C."/>
            <person name="Klopp C."/>
            <person name="Donnadieu C."/>
            <person name="Roques C."/>
            <person name="Bouchez O."/>
            <person name="Lampietro C."/>
            <person name="Jouanno E."/>
            <person name="Herpin A."/>
            <person name="Louis A."/>
            <person name="Berthelot C."/>
            <person name="Parey E."/>
            <person name="Roest-Crollius H."/>
            <person name="Braasch I."/>
            <person name="Postlethwait J."/>
            <person name="Robinson-Rechavi M."/>
            <person name="Echchiki A."/>
            <person name="Begum T."/>
            <person name="Montfort J."/>
            <person name="Schartl M."/>
            <person name="Bobe J."/>
            <person name="Guiguen Y."/>
        </authorList>
    </citation>
    <scope>NUCLEOTIDE SEQUENCE [LARGE SCALE GENOMIC DNA]</scope>
    <source>
        <strain evidence="1">M_S1</strain>
        <tissue evidence="1">Blood</tissue>
    </source>
</reference>
<dbReference type="AlphaFoldDB" id="A0A7J5ZMV6"/>